<evidence type="ECO:0000256" key="7">
    <source>
        <dbReference type="ARBA" id="ARBA00023010"/>
    </source>
</evidence>
<keyword evidence="2 9" id="KW-0813">Transport</keyword>
<evidence type="ECO:0000256" key="2">
    <source>
        <dbReference type="ARBA" id="ARBA00022448"/>
    </source>
</evidence>
<protein>
    <recommendedName>
        <fullName evidence="9">Sec-independent protein translocase protein TatB</fullName>
    </recommendedName>
</protein>
<dbReference type="HAMAP" id="MF_00237">
    <property type="entry name" value="TatB"/>
    <property type="match status" value="1"/>
</dbReference>
<keyword evidence="7 9" id="KW-0811">Translocation</keyword>
<organism evidence="12 13">
    <name type="scientific">Gymnodinialimonas ceratoperidinii</name>
    <dbReference type="NCBI Taxonomy" id="2856823"/>
    <lineage>
        <taxon>Bacteria</taxon>
        <taxon>Pseudomonadati</taxon>
        <taxon>Pseudomonadota</taxon>
        <taxon>Alphaproteobacteria</taxon>
        <taxon>Rhodobacterales</taxon>
        <taxon>Paracoccaceae</taxon>
        <taxon>Gymnodinialimonas</taxon>
    </lineage>
</organism>
<dbReference type="EMBL" id="CP079194">
    <property type="protein sequence ID" value="QXT39154.1"/>
    <property type="molecule type" value="Genomic_DNA"/>
</dbReference>
<evidence type="ECO:0000256" key="5">
    <source>
        <dbReference type="ARBA" id="ARBA00022927"/>
    </source>
</evidence>
<feature type="compositionally biased region" description="Low complexity" evidence="10">
    <location>
        <begin position="187"/>
        <end position="205"/>
    </location>
</feature>
<feature type="transmembrane region" description="Helical" evidence="11">
    <location>
        <begin position="6"/>
        <end position="22"/>
    </location>
</feature>
<feature type="region of interest" description="Disordered" evidence="10">
    <location>
        <begin position="132"/>
        <end position="216"/>
    </location>
</feature>
<evidence type="ECO:0000256" key="10">
    <source>
        <dbReference type="SAM" id="MobiDB-lite"/>
    </source>
</evidence>
<evidence type="ECO:0000256" key="6">
    <source>
        <dbReference type="ARBA" id="ARBA00022989"/>
    </source>
</evidence>
<evidence type="ECO:0000256" key="1">
    <source>
        <dbReference type="ARBA" id="ARBA00004167"/>
    </source>
</evidence>
<dbReference type="GO" id="GO:0008320">
    <property type="term" value="F:protein transmembrane transporter activity"/>
    <property type="evidence" value="ECO:0007669"/>
    <property type="project" value="UniProtKB-UniRule"/>
</dbReference>
<dbReference type="NCBIfam" id="TIGR01410">
    <property type="entry name" value="tatB"/>
    <property type="match status" value="1"/>
</dbReference>
<dbReference type="GO" id="GO:0033281">
    <property type="term" value="C:TAT protein transport complex"/>
    <property type="evidence" value="ECO:0007669"/>
    <property type="project" value="UniProtKB-UniRule"/>
</dbReference>
<dbReference type="Proteomes" id="UP000825009">
    <property type="component" value="Chromosome"/>
</dbReference>
<comment type="function">
    <text evidence="9">Part of the twin-arginine translocation (Tat) system that transports large folded proteins containing a characteristic twin-arginine motif in their signal peptide across membranes. Together with TatC, TatB is part of a receptor directly interacting with Tat signal peptides. TatB may form an oligomeric binding site that transiently accommodates folded Tat precursor proteins before their translocation.</text>
</comment>
<evidence type="ECO:0000256" key="3">
    <source>
        <dbReference type="ARBA" id="ARBA00022475"/>
    </source>
</evidence>
<feature type="compositionally biased region" description="Low complexity" evidence="10">
    <location>
        <begin position="146"/>
        <end position="169"/>
    </location>
</feature>
<comment type="similarity">
    <text evidence="9">Belongs to the TatB family.</text>
</comment>
<evidence type="ECO:0000256" key="11">
    <source>
        <dbReference type="SAM" id="Phobius"/>
    </source>
</evidence>
<accession>A0A8F6TVV9</accession>
<name>A0A8F6TVV9_9RHOB</name>
<comment type="subcellular location">
    <subcellularLocation>
        <location evidence="9">Cell membrane</location>
        <topology evidence="9">Single-pass membrane protein</topology>
    </subcellularLocation>
    <subcellularLocation>
        <location evidence="1">Membrane</location>
        <topology evidence="1">Single-pass membrane protein</topology>
    </subcellularLocation>
</comment>
<dbReference type="GO" id="GO:0043953">
    <property type="term" value="P:protein transport by the Tat complex"/>
    <property type="evidence" value="ECO:0007669"/>
    <property type="project" value="UniProtKB-UniRule"/>
</dbReference>
<dbReference type="AlphaFoldDB" id="A0A8F6TVV9"/>
<evidence type="ECO:0000256" key="4">
    <source>
        <dbReference type="ARBA" id="ARBA00022692"/>
    </source>
</evidence>
<dbReference type="InterPro" id="IPR003369">
    <property type="entry name" value="TatA/B/E"/>
</dbReference>
<keyword evidence="6 9" id="KW-1133">Transmembrane helix</keyword>
<dbReference type="InterPro" id="IPR018448">
    <property type="entry name" value="TatB"/>
</dbReference>
<dbReference type="KEGG" id="gce:KYE46_14670"/>
<keyword evidence="13" id="KW-1185">Reference proteome</keyword>
<proteinExistence type="inferred from homology"/>
<keyword evidence="3 9" id="KW-1003">Cell membrane</keyword>
<comment type="subunit">
    <text evidence="9">The Tat system comprises two distinct complexes: a TatABC complex, containing multiple copies of TatA, TatB and TatC subunits, and a separate TatA complex, containing only TatA subunits. Substrates initially bind to the TatABC complex, which probably triggers association of the separate TatA complex to form the active translocon.</text>
</comment>
<evidence type="ECO:0000313" key="13">
    <source>
        <dbReference type="Proteomes" id="UP000825009"/>
    </source>
</evidence>
<keyword evidence="4 9" id="KW-0812">Transmembrane</keyword>
<gene>
    <name evidence="9 12" type="primary">tatB</name>
    <name evidence="12" type="ORF">KYE46_14670</name>
</gene>
<dbReference type="Pfam" id="PF02416">
    <property type="entry name" value="TatA_B_E"/>
    <property type="match status" value="1"/>
</dbReference>
<reference evidence="12 13" key="1">
    <citation type="submission" date="2021-07" db="EMBL/GenBank/DDBJ databases">
        <title>A novel Jannaschia species isolated from marine dinoflagellate Ceratoperidinium margalefii.</title>
        <authorList>
            <person name="Jiang Y."/>
            <person name="Li Z."/>
        </authorList>
    </citation>
    <scope>NUCLEOTIDE SEQUENCE [LARGE SCALE GENOMIC DNA]</scope>
    <source>
        <strain evidence="12 13">J12C1-MA-4</strain>
    </source>
</reference>
<feature type="compositionally biased region" description="Basic residues" evidence="10">
    <location>
        <begin position="170"/>
        <end position="186"/>
    </location>
</feature>
<evidence type="ECO:0000313" key="12">
    <source>
        <dbReference type="EMBL" id="QXT39154.1"/>
    </source>
</evidence>
<keyword evidence="8 9" id="KW-0472">Membrane</keyword>
<keyword evidence="5 9" id="KW-0653">Protein transport</keyword>
<evidence type="ECO:0000256" key="9">
    <source>
        <dbReference type="HAMAP-Rule" id="MF_00237"/>
    </source>
</evidence>
<evidence type="ECO:0000256" key="8">
    <source>
        <dbReference type="ARBA" id="ARBA00023136"/>
    </source>
</evidence>
<sequence>MPDIGGMELLVIGIVALIVVGPKDLPKMFKKFGQIVGRVRGMAREFTHAMNEAADGTGMTEMNRDLRAATKFTNPKNMAKEMMGDVLDDIDPSKYEEGSATRAIAEKKAAAQKDAKELAAKARAIRAEKAARAAELSGEPEEDDAVAPAAAAEPTAAKGEAPDAPATRAKAAKPAKAKAKAPKSKAAKPATTAKAATTEPATTAAGEASEPQAGRE</sequence>